<dbReference type="RefSeq" id="WP_216878151.1">
    <property type="nucleotide sequence ID" value="NZ_JAERQM010000006.1"/>
</dbReference>
<dbReference type="Proteomes" id="UP000689967">
    <property type="component" value="Unassembled WGS sequence"/>
</dbReference>
<organism evidence="1 2">
    <name type="scientific">Falsiroseomonas oleicola</name>
    <dbReference type="NCBI Taxonomy" id="2801474"/>
    <lineage>
        <taxon>Bacteria</taxon>
        <taxon>Pseudomonadati</taxon>
        <taxon>Pseudomonadota</taxon>
        <taxon>Alphaproteobacteria</taxon>
        <taxon>Acetobacterales</taxon>
        <taxon>Roseomonadaceae</taxon>
        <taxon>Falsiroseomonas</taxon>
    </lineage>
</organism>
<gene>
    <name evidence="1" type="ORF">JJQ90_20665</name>
</gene>
<reference evidence="1 2" key="1">
    <citation type="submission" date="2021-01" db="EMBL/GenBank/DDBJ databases">
        <title>Roseomonas sp. nov, a bacterium isolated from an oil production mixture in Yumen Oilfield.</title>
        <authorList>
            <person name="Wu D."/>
        </authorList>
    </citation>
    <scope>NUCLEOTIDE SEQUENCE [LARGE SCALE GENOMIC DNA]</scope>
    <source>
        <strain evidence="1 2">ROY-5-3</strain>
    </source>
</reference>
<evidence type="ECO:0000313" key="1">
    <source>
        <dbReference type="EMBL" id="MBU8546147.1"/>
    </source>
</evidence>
<proteinExistence type="predicted"/>
<dbReference type="EMBL" id="JAERQM010000006">
    <property type="protein sequence ID" value="MBU8546147.1"/>
    <property type="molecule type" value="Genomic_DNA"/>
</dbReference>
<keyword evidence="1" id="KW-0067">ATP-binding</keyword>
<keyword evidence="1" id="KW-0547">Nucleotide-binding</keyword>
<keyword evidence="2" id="KW-1185">Reference proteome</keyword>
<protein>
    <submittedName>
        <fullName evidence="1">ATP-binding protein</fullName>
    </submittedName>
</protein>
<accession>A0ABS6HEA9</accession>
<name>A0ABS6HEA9_9PROT</name>
<dbReference type="GO" id="GO:0005524">
    <property type="term" value="F:ATP binding"/>
    <property type="evidence" value="ECO:0007669"/>
    <property type="project" value="UniProtKB-KW"/>
</dbReference>
<dbReference type="Pfam" id="PF13589">
    <property type="entry name" value="HATPase_c_3"/>
    <property type="match status" value="1"/>
</dbReference>
<comment type="caution">
    <text evidence="1">The sequence shown here is derived from an EMBL/GenBank/DDBJ whole genome shotgun (WGS) entry which is preliminary data.</text>
</comment>
<evidence type="ECO:0000313" key="2">
    <source>
        <dbReference type="Proteomes" id="UP000689967"/>
    </source>
</evidence>
<sequence length="489" mass="53957">MKWFEVDRGGLSRLLERKGKEFVLHELIQNAWDQNVTRVDVTLVKEPGSRVAELVVEDDDPAGFTNLSHAWTLFAESTKKGAAEKRGRFNLGEKLVLALCDEAEIVTTSGGVRFDAEGRHVTRKRRERGSRFRGILRLTNAELEACSEAMARLLPPSGVVTTFNGVPLQDRQPVAIFEASLRTEVADAEGNLRSATRTTPVRVIKPLPGETASLYEMGIPVVETGDAYHIDVLQKVPLGFDREHVPPAFLRHLRALVLNNTHELLKPEQARETWVREAMGTTHVAAEAVRTVVNHRFGQKSVVYDPSDAEANKLAIVDGYHVVHGSQLSGEEWANVRKAGALLPAGRVTPSPKAFAEGGAKIKLLPESEWSSHIRATVALYQRLAQMMIGRAIEVRIAVDADVKWLACYGPAGLMYLNKHRLGVKFFLEGPSERVLDLLIHELGHEYSGDHLSSDYYDALTKLGARLALGVAADPGLLAYRPDEHVSDS</sequence>